<dbReference type="EMBL" id="QCYY01002026">
    <property type="protein sequence ID" value="ROT73471.1"/>
    <property type="molecule type" value="Genomic_DNA"/>
</dbReference>
<dbReference type="FunFam" id="2.60.40.770:FF:000001">
    <property type="entry name" value="NPC intracellular cholesterol transporter 2"/>
    <property type="match status" value="1"/>
</dbReference>
<accession>A0A3R7M6P5</accession>
<evidence type="ECO:0000256" key="2">
    <source>
        <dbReference type="ARBA" id="ARBA00006370"/>
    </source>
</evidence>
<protein>
    <submittedName>
        <fullName evidence="5">Ecdysteroid regulated-like protein</fullName>
    </submittedName>
</protein>
<dbReference type="Pfam" id="PF02221">
    <property type="entry name" value="E1_DerP2_DerF2"/>
    <property type="match status" value="1"/>
</dbReference>
<reference evidence="5 6" key="1">
    <citation type="submission" date="2018-04" db="EMBL/GenBank/DDBJ databases">
        <authorList>
            <person name="Zhang X."/>
            <person name="Yuan J."/>
            <person name="Li F."/>
            <person name="Xiang J."/>
        </authorList>
    </citation>
    <scope>NUCLEOTIDE SEQUENCE [LARGE SCALE GENOMIC DNA]</scope>
    <source>
        <tissue evidence="5">Muscle</tissue>
    </source>
</reference>
<feature type="domain" description="MD-2-related lipid-recognition" evidence="4">
    <location>
        <begin position="135"/>
        <end position="259"/>
    </location>
</feature>
<sequence>MAAQTLSLGLGSGDLGGCGTVSSRGNPSLCGGFEVSLLQCEAKSRRMLPAEQRCNAVRRLTADALGKTSREGKLTPAAFRRGPMPAGNAYLSGREGKRHSHCLIHIRLPLKVLPRNMRAILLALSVASFASATIFQDCGSVGTDVVLNVENCELPPCLLERGSTYDVNIQFTSSQTSDALTIDASANLAGINVPWPGIDTDGCKQLEGGSNPCPYSSGSRVDWTMPVAVLSEYPALSTVVTFKLKNAAGEPEACTVVPVTLV</sequence>
<comment type="similarity">
    <text evidence="2">Belongs to the NPC2 family.</text>
</comment>
<evidence type="ECO:0000313" key="6">
    <source>
        <dbReference type="Proteomes" id="UP000283509"/>
    </source>
</evidence>
<dbReference type="Gene3D" id="2.60.40.770">
    <property type="match status" value="1"/>
</dbReference>
<evidence type="ECO:0000256" key="1">
    <source>
        <dbReference type="ARBA" id="ARBA00004613"/>
    </source>
</evidence>
<dbReference type="Proteomes" id="UP000283509">
    <property type="component" value="Unassembled WGS sequence"/>
</dbReference>
<dbReference type="InterPro" id="IPR014756">
    <property type="entry name" value="Ig_E-set"/>
</dbReference>
<name>A0A3R7M6P5_PENVA</name>
<dbReference type="GO" id="GO:0005576">
    <property type="term" value="C:extracellular region"/>
    <property type="evidence" value="ECO:0007669"/>
    <property type="project" value="UniProtKB-SubCell"/>
</dbReference>
<dbReference type="AlphaFoldDB" id="A0A3R7M6P5"/>
<dbReference type="InterPro" id="IPR003172">
    <property type="entry name" value="ML_dom"/>
</dbReference>
<dbReference type="SUPFAM" id="SSF81296">
    <property type="entry name" value="E set domains"/>
    <property type="match status" value="1"/>
</dbReference>
<evidence type="ECO:0000259" key="4">
    <source>
        <dbReference type="SMART" id="SM00737"/>
    </source>
</evidence>
<keyword evidence="6" id="KW-1185">Reference proteome</keyword>
<gene>
    <name evidence="5" type="ORF">C7M84_008136</name>
</gene>
<dbReference type="GO" id="GO:0032934">
    <property type="term" value="F:sterol binding"/>
    <property type="evidence" value="ECO:0007669"/>
    <property type="project" value="InterPro"/>
</dbReference>
<evidence type="ECO:0000313" key="5">
    <source>
        <dbReference type="EMBL" id="ROT73471.1"/>
    </source>
</evidence>
<dbReference type="GO" id="GO:0015918">
    <property type="term" value="P:sterol transport"/>
    <property type="evidence" value="ECO:0007669"/>
    <property type="project" value="InterPro"/>
</dbReference>
<comment type="subcellular location">
    <subcellularLocation>
        <location evidence="1">Secreted</location>
    </subcellularLocation>
</comment>
<organism evidence="5 6">
    <name type="scientific">Penaeus vannamei</name>
    <name type="common">Whiteleg shrimp</name>
    <name type="synonym">Litopenaeus vannamei</name>
    <dbReference type="NCBI Taxonomy" id="6689"/>
    <lineage>
        <taxon>Eukaryota</taxon>
        <taxon>Metazoa</taxon>
        <taxon>Ecdysozoa</taxon>
        <taxon>Arthropoda</taxon>
        <taxon>Crustacea</taxon>
        <taxon>Multicrustacea</taxon>
        <taxon>Malacostraca</taxon>
        <taxon>Eumalacostraca</taxon>
        <taxon>Eucarida</taxon>
        <taxon>Decapoda</taxon>
        <taxon>Dendrobranchiata</taxon>
        <taxon>Penaeoidea</taxon>
        <taxon>Penaeidae</taxon>
        <taxon>Penaeus</taxon>
    </lineage>
</organism>
<evidence type="ECO:0000256" key="3">
    <source>
        <dbReference type="ARBA" id="ARBA00022525"/>
    </source>
</evidence>
<proteinExistence type="inferred from homology"/>
<dbReference type="PANTHER" id="PTHR11306">
    <property type="entry name" value="NIEMANN PICK TYPE C2 PROTEIN NPC2-RELATED"/>
    <property type="match status" value="1"/>
</dbReference>
<dbReference type="SMART" id="SM00737">
    <property type="entry name" value="ML"/>
    <property type="match status" value="1"/>
</dbReference>
<keyword evidence="3" id="KW-0964">Secreted</keyword>
<dbReference type="PANTHER" id="PTHR11306:SF68">
    <property type="entry name" value="NPC INTRACELLULAR CHOLESTEROL TRANSPORTER 2"/>
    <property type="match status" value="1"/>
</dbReference>
<dbReference type="STRING" id="6689.A0A3R7M6P5"/>
<reference evidence="5 6" key="2">
    <citation type="submission" date="2019-01" db="EMBL/GenBank/DDBJ databases">
        <title>The decoding of complex shrimp genome reveals the adaptation for benthos swimmer, frequently molting mechanism and breeding impact on genome.</title>
        <authorList>
            <person name="Sun Y."/>
            <person name="Gao Y."/>
            <person name="Yu Y."/>
        </authorList>
    </citation>
    <scope>NUCLEOTIDE SEQUENCE [LARGE SCALE GENOMIC DNA]</scope>
    <source>
        <tissue evidence="5">Muscle</tissue>
    </source>
</reference>
<dbReference type="OrthoDB" id="6349224at2759"/>
<comment type="caution">
    <text evidence="5">The sequence shown here is derived from an EMBL/GenBank/DDBJ whole genome shotgun (WGS) entry which is preliminary data.</text>
</comment>
<dbReference type="InterPro" id="IPR039670">
    <property type="entry name" value="NPC2-like"/>
</dbReference>